<evidence type="ECO:0000256" key="2">
    <source>
        <dbReference type="ARBA" id="ARBA00004589"/>
    </source>
</evidence>
<keyword evidence="6" id="KW-0336">GPI-anchor</keyword>
<evidence type="ECO:0000256" key="9">
    <source>
        <dbReference type="ARBA" id="ARBA00022989"/>
    </source>
</evidence>
<feature type="transmembrane region" description="Helical" evidence="15">
    <location>
        <begin position="321"/>
        <end position="339"/>
    </location>
</feature>
<evidence type="ECO:0000259" key="16">
    <source>
        <dbReference type="Pfam" id="PF05730"/>
    </source>
</evidence>
<feature type="transmembrane region" description="Helical" evidence="15">
    <location>
        <begin position="121"/>
        <end position="145"/>
    </location>
</feature>
<evidence type="ECO:0000256" key="1">
    <source>
        <dbReference type="ARBA" id="ARBA00004141"/>
    </source>
</evidence>
<comment type="similarity">
    <text evidence="13">Belongs to the SAT4 family.</text>
</comment>
<feature type="domain" description="Rhodopsin" evidence="17">
    <location>
        <begin position="106"/>
        <end position="344"/>
    </location>
</feature>
<feature type="transmembrane region" description="Helical" evidence="15">
    <location>
        <begin position="245"/>
        <end position="268"/>
    </location>
</feature>
<evidence type="ECO:0000256" key="5">
    <source>
        <dbReference type="ARBA" id="ARBA00022525"/>
    </source>
</evidence>
<evidence type="ECO:0000256" key="3">
    <source>
        <dbReference type="ARBA" id="ARBA00004613"/>
    </source>
</evidence>
<evidence type="ECO:0000313" key="19">
    <source>
        <dbReference type="Proteomes" id="UP000800039"/>
    </source>
</evidence>
<dbReference type="Pfam" id="PF20684">
    <property type="entry name" value="Fung_rhodopsin"/>
    <property type="match status" value="1"/>
</dbReference>
<keyword evidence="11" id="KW-1015">Disulfide bond</keyword>
<name>A0A9P4L9Q5_9PLEO</name>
<keyword evidence="19" id="KW-1185">Reference proteome</keyword>
<keyword evidence="8" id="KW-0732">Signal</keyword>
<dbReference type="Pfam" id="PF05730">
    <property type="entry name" value="CFEM"/>
    <property type="match status" value="1"/>
</dbReference>
<feature type="transmembrane region" description="Helical" evidence="15">
    <location>
        <begin position="198"/>
        <end position="225"/>
    </location>
</feature>
<dbReference type="AlphaFoldDB" id="A0A9P4L9Q5"/>
<feature type="transmembrane region" description="Helical" evidence="15">
    <location>
        <begin position="280"/>
        <end position="301"/>
    </location>
</feature>
<evidence type="ECO:0008006" key="20">
    <source>
        <dbReference type="Google" id="ProtNLM"/>
    </source>
</evidence>
<dbReference type="RefSeq" id="XP_040790054.1">
    <property type="nucleotide sequence ID" value="XM_040936564.1"/>
</dbReference>
<feature type="transmembrane region" description="Helical" evidence="15">
    <location>
        <begin position="165"/>
        <end position="191"/>
    </location>
</feature>
<keyword evidence="9 15" id="KW-1133">Transmembrane helix</keyword>
<dbReference type="EMBL" id="ML976615">
    <property type="protein sequence ID" value="KAF1847491.1"/>
    <property type="molecule type" value="Genomic_DNA"/>
</dbReference>
<evidence type="ECO:0000256" key="10">
    <source>
        <dbReference type="ARBA" id="ARBA00023136"/>
    </source>
</evidence>
<dbReference type="InterPro" id="IPR008427">
    <property type="entry name" value="Extracellular_membr_CFEM_dom"/>
</dbReference>
<keyword evidence="12" id="KW-0449">Lipoprotein</keyword>
<evidence type="ECO:0000259" key="17">
    <source>
        <dbReference type="Pfam" id="PF20684"/>
    </source>
</evidence>
<comment type="similarity">
    <text evidence="4">Belongs to the RBT5 family.</text>
</comment>
<evidence type="ECO:0000256" key="15">
    <source>
        <dbReference type="SAM" id="Phobius"/>
    </source>
</evidence>
<keyword evidence="10 15" id="KW-0472">Membrane</keyword>
<evidence type="ECO:0000256" key="12">
    <source>
        <dbReference type="ARBA" id="ARBA00023288"/>
    </source>
</evidence>
<feature type="compositionally biased region" description="Basic and acidic residues" evidence="14">
    <location>
        <begin position="451"/>
        <end position="460"/>
    </location>
</feature>
<dbReference type="PANTHER" id="PTHR33048:SF123">
    <property type="entry name" value="INTEGRAL MEMBRANE PROTEIN"/>
    <property type="match status" value="1"/>
</dbReference>
<evidence type="ECO:0000256" key="4">
    <source>
        <dbReference type="ARBA" id="ARBA00010031"/>
    </source>
</evidence>
<evidence type="ECO:0000313" key="18">
    <source>
        <dbReference type="EMBL" id="KAF1847491.1"/>
    </source>
</evidence>
<dbReference type="GeneID" id="63853814"/>
<dbReference type="InterPro" id="IPR052337">
    <property type="entry name" value="SAT4-like"/>
</dbReference>
<dbReference type="GO" id="GO:0098552">
    <property type="term" value="C:side of membrane"/>
    <property type="evidence" value="ECO:0007669"/>
    <property type="project" value="UniProtKB-KW"/>
</dbReference>
<organism evidence="18 19">
    <name type="scientific">Cucurbitaria berberidis CBS 394.84</name>
    <dbReference type="NCBI Taxonomy" id="1168544"/>
    <lineage>
        <taxon>Eukaryota</taxon>
        <taxon>Fungi</taxon>
        <taxon>Dikarya</taxon>
        <taxon>Ascomycota</taxon>
        <taxon>Pezizomycotina</taxon>
        <taxon>Dothideomycetes</taxon>
        <taxon>Pleosporomycetidae</taxon>
        <taxon>Pleosporales</taxon>
        <taxon>Pleosporineae</taxon>
        <taxon>Cucurbitariaceae</taxon>
        <taxon>Cucurbitaria</taxon>
    </lineage>
</organism>
<evidence type="ECO:0000256" key="8">
    <source>
        <dbReference type="ARBA" id="ARBA00022729"/>
    </source>
</evidence>
<dbReference type="OrthoDB" id="2496787at2759"/>
<evidence type="ECO:0000256" key="6">
    <source>
        <dbReference type="ARBA" id="ARBA00022622"/>
    </source>
</evidence>
<reference evidence="18" key="1">
    <citation type="submission" date="2020-01" db="EMBL/GenBank/DDBJ databases">
        <authorList>
            <consortium name="DOE Joint Genome Institute"/>
            <person name="Haridas S."/>
            <person name="Albert R."/>
            <person name="Binder M."/>
            <person name="Bloem J."/>
            <person name="Labutti K."/>
            <person name="Salamov A."/>
            <person name="Andreopoulos B."/>
            <person name="Baker S.E."/>
            <person name="Barry K."/>
            <person name="Bills G."/>
            <person name="Bluhm B.H."/>
            <person name="Cannon C."/>
            <person name="Castanera R."/>
            <person name="Culley D.E."/>
            <person name="Daum C."/>
            <person name="Ezra D."/>
            <person name="Gonzalez J.B."/>
            <person name="Henrissat B."/>
            <person name="Kuo A."/>
            <person name="Liang C."/>
            <person name="Lipzen A."/>
            <person name="Lutzoni F."/>
            <person name="Magnuson J."/>
            <person name="Mondo S."/>
            <person name="Nolan M."/>
            <person name="Ohm R."/>
            <person name="Pangilinan J."/>
            <person name="Park H.-J."/>
            <person name="Ramirez L."/>
            <person name="Alfaro M."/>
            <person name="Sun H."/>
            <person name="Tritt A."/>
            <person name="Yoshinaga Y."/>
            <person name="Zwiers L.-H."/>
            <person name="Turgeon B.G."/>
            <person name="Goodwin S.B."/>
            <person name="Spatafora J.W."/>
            <person name="Crous P.W."/>
            <person name="Grigoriev I.V."/>
        </authorList>
    </citation>
    <scope>NUCLEOTIDE SEQUENCE</scope>
    <source>
        <strain evidence="18">CBS 394.84</strain>
    </source>
</reference>
<sequence>MAICSVRAAIIGSKRQKQSEDATCFASAVANQTTCLLGDVQCICSNQPLNIAIQGCVMGSCTLKESLSAVNISNAMCDIPIKDRSSQLIITNAVFGALALVALLIRMLVSIQQHIFGIDDFCAVVAYVFAAPVAFGQLACGLLGFGKDTWAVPPENIYLIMKIVYFNQLSYFISASFSKLCFLFMFLRIFLAQQTRHFAYAGIVLSVLFPVAFGLPMTFACKPISAVWTSWDRETPYDHCINQPVFWFCAAGYNILVDVFIVLIPIPELLKLNLSLRKKLMLVAIFSTGAITIIVSIARLWALAQYGSSNNPIYDNMLSGIFSPLELNVGIICMCMPAFRRFVARFLPHCFGSTFGSSGAKYKYREYDDDTPNARLSSGKKSGRRVKADTLGGSLFQTTILKTVDTHIEETRPEDDEVRLMELQKNGKASDAASAHDVSQLAPTQSLYKTQHMDTLPKEW</sequence>
<keyword evidence="6" id="KW-0325">Glycoprotein</keyword>
<dbReference type="InterPro" id="IPR049326">
    <property type="entry name" value="Rhodopsin_dom_fungi"/>
</dbReference>
<dbReference type="PANTHER" id="PTHR33048">
    <property type="entry name" value="PTH11-LIKE INTEGRAL MEMBRANE PROTEIN (AFU_ORTHOLOGUE AFUA_5G11245)"/>
    <property type="match status" value="1"/>
</dbReference>
<comment type="caution">
    <text evidence="18">The sequence shown here is derived from an EMBL/GenBank/DDBJ whole genome shotgun (WGS) entry which is preliminary data.</text>
</comment>
<gene>
    <name evidence="18" type="ORF">K460DRAFT_402843</name>
</gene>
<keyword evidence="7 15" id="KW-0812">Transmembrane</keyword>
<proteinExistence type="inferred from homology"/>
<evidence type="ECO:0000256" key="7">
    <source>
        <dbReference type="ARBA" id="ARBA00022692"/>
    </source>
</evidence>
<evidence type="ECO:0000256" key="13">
    <source>
        <dbReference type="ARBA" id="ARBA00038359"/>
    </source>
</evidence>
<feature type="domain" description="CFEM" evidence="16">
    <location>
        <begin position="23"/>
        <end position="78"/>
    </location>
</feature>
<evidence type="ECO:0000256" key="14">
    <source>
        <dbReference type="SAM" id="MobiDB-lite"/>
    </source>
</evidence>
<comment type="subcellular location">
    <subcellularLocation>
        <location evidence="2">Membrane</location>
        <topology evidence="2">Lipid-anchor</topology>
        <topology evidence="2">GPI-anchor</topology>
    </subcellularLocation>
    <subcellularLocation>
        <location evidence="1">Membrane</location>
        <topology evidence="1">Multi-pass membrane protein</topology>
    </subcellularLocation>
    <subcellularLocation>
        <location evidence="3">Secreted</location>
    </subcellularLocation>
</comment>
<feature type="transmembrane region" description="Helical" evidence="15">
    <location>
        <begin position="88"/>
        <end position="109"/>
    </location>
</feature>
<accession>A0A9P4L9Q5</accession>
<evidence type="ECO:0000256" key="11">
    <source>
        <dbReference type="ARBA" id="ARBA00023157"/>
    </source>
</evidence>
<keyword evidence="5" id="KW-0964">Secreted</keyword>
<dbReference type="GO" id="GO:0005576">
    <property type="term" value="C:extracellular region"/>
    <property type="evidence" value="ECO:0007669"/>
    <property type="project" value="UniProtKB-SubCell"/>
</dbReference>
<protein>
    <recommendedName>
        <fullName evidence="20">Extracellular membrane protein CFEM domain-containing protein</fullName>
    </recommendedName>
</protein>
<dbReference type="Proteomes" id="UP000800039">
    <property type="component" value="Unassembled WGS sequence"/>
</dbReference>
<feature type="region of interest" description="Disordered" evidence="14">
    <location>
        <begin position="425"/>
        <end position="460"/>
    </location>
</feature>